<comment type="caution">
    <text evidence="3">The sequence shown here is derived from an EMBL/GenBank/DDBJ whole genome shotgun (WGS) entry which is preliminary data.</text>
</comment>
<accession>A0ABV4V3S8</accession>
<evidence type="ECO:0000259" key="2">
    <source>
        <dbReference type="Pfam" id="PF07833"/>
    </source>
</evidence>
<keyword evidence="4" id="KW-1185">Reference proteome</keyword>
<protein>
    <submittedName>
        <fullName evidence="3">Stalk domain-containing protein</fullName>
    </submittedName>
</protein>
<dbReference type="Pfam" id="PF07833">
    <property type="entry name" value="Cu_amine_oxidN1"/>
    <property type="match status" value="1"/>
</dbReference>
<dbReference type="InterPro" id="IPR012854">
    <property type="entry name" value="Cu_amine_oxidase-like_N"/>
</dbReference>
<dbReference type="EMBL" id="JBHDLN010000007">
    <property type="protein sequence ID" value="MFB0843718.1"/>
    <property type="molecule type" value="Genomic_DNA"/>
</dbReference>
<dbReference type="Proteomes" id="UP001575622">
    <property type="component" value="Unassembled WGS sequence"/>
</dbReference>
<reference evidence="3 4" key="1">
    <citation type="submission" date="2024-09" db="EMBL/GenBank/DDBJ databases">
        <authorList>
            <person name="Makale K.P.P."/>
            <person name="Makhzoum A."/>
            <person name="Rantong G."/>
            <person name="Rahube T.O."/>
        </authorList>
    </citation>
    <scope>NUCLEOTIDE SEQUENCE [LARGE SCALE GENOMIC DNA]</scope>
    <source>
        <strain evidence="3 4">KM_D13</strain>
    </source>
</reference>
<evidence type="ECO:0000313" key="3">
    <source>
        <dbReference type="EMBL" id="MFB0843718.1"/>
    </source>
</evidence>
<feature type="signal peptide" evidence="1">
    <location>
        <begin position="1"/>
        <end position="46"/>
    </location>
</feature>
<evidence type="ECO:0000256" key="1">
    <source>
        <dbReference type="SAM" id="SignalP"/>
    </source>
</evidence>
<feature type="chain" id="PRO_5045611848" evidence="1">
    <location>
        <begin position="47"/>
        <end position="326"/>
    </location>
</feature>
<organism evidence="3 4">
    <name type="scientific">Paenibacillus oleatilyticus</name>
    <dbReference type="NCBI Taxonomy" id="2594886"/>
    <lineage>
        <taxon>Bacteria</taxon>
        <taxon>Bacillati</taxon>
        <taxon>Bacillota</taxon>
        <taxon>Bacilli</taxon>
        <taxon>Bacillales</taxon>
        <taxon>Paenibacillaceae</taxon>
        <taxon>Paenibacillus</taxon>
    </lineage>
</organism>
<dbReference type="RefSeq" id="WP_373952821.1">
    <property type="nucleotide sequence ID" value="NZ_JBHDLN010000007.1"/>
</dbReference>
<name>A0ABV4V3S8_9BACL</name>
<sequence length="326" mass="36602">MEHFFPLIRLKWRRIPKIGRKCLKIKKLAIGLTVGMMLGSAATAFAAEDIGKEIKAVFAKFNFKINGVDTPLETSPLVYEGTAYLPVREIGKLTGYTVSFKEDTQTIELINMTNTTYALPAKSEAEKPQDPVTDKLQSTEVEKAAKADTQLNEDYYFSLMDLTDVLGKKNYRIGGGGGLGNETTILNNDKEYKLKTVIADGHIKVDISPLIDAKLITLEEAKTLSEEVRKAREKAQDLGIDWEKDVNKAHLVQYHDLYDAIAKKYKSNTGIDLEGSWTYHNGYEGRIKFNGKEYKLKAGPKEIVDMTPLIEANVITLEEVKNFKKK</sequence>
<proteinExistence type="predicted"/>
<keyword evidence="1" id="KW-0732">Signal</keyword>
<evidence type="ECO:0000313" key="4">
    <source>
        <dbReference type="Proteomes" id="UP001575622"/>
    </source>
</evidence>
<feature type="domain" description="Copper amine oxidase-like N-terminal" evidence="2">
    <location>
        <begin position="65"/>
        <end position="116"/>
    </location>
</feature>
<gene>
    <name evidence="3" type="ORF">ACEU3E_16175</name>
</gene>